<protein>
    <submittedName>
        <fullName evidence="1">Uncharacterized protein</fullName>
    </submittedName>
</protein>
<name>A0A5R8NB19_9NOCA</name>
<gene>
    <name evidence="1" type="ORF">FEK34_28165</name>
</gene>
<dbReference type="AlphaFoldDB" id="A0A5R8NB19"/>
<accession>A0A5R8NB19</accession>
<reference evidence="1 2" key="1">
    <citation type="submission" date="2019-05" db="EMBL/GenBank/DDBJ databases">
        <title>Genomes sequences of two Nocardia cyriacigeorgica environmental isolates, type strains Nocardia asteroides ATCC 19247 and Nocardia cyriacigeorgica DSM 44484.</title>
        <authorList>
            <person name="Vautrin F."/>
            <person name="Bergeron E."/>
            <person name="Dubost A."/>
            <person name="Abrouk D."/>
            <person name="Rodriguez Nava V."/>
            <person name="Pujic P."/>
        </authorList>
    </citation>
    <scope>NUCLEOTIDE SEQUENCE [LARGE SCALE GENOMIC DNA]</scope>
    <source>
        <strain evidence="1 2">EML 446</strain>
    </source>
</reference>
<dbReference type="RefSeq" id="WP_138452787.1">
    <property type="nucleotide sequence ID" value="NZ_VBUT01000014.1"/>
</dbReference>
<comment type="caution">
    <text evidence="1">The sequence shown here is derived from an EMBL/GenBank/DDBJ whole genome shotgun (WGS) entry which is preliminary data.</text>
</comment>
<organism evidence="1 2">
    <name type="scientific">Nocardia cyriacigeorgica</name>
    <dbReference type="NCBI Taxonomy" id="135487"/>
    <lineage>
        <taxon>Bacteria</taxon>
        <taxon>Bacillati</taxon>
        <taxon>Actinomycetota</taxon>
        <taxon>Actinomycetes</taxon>
        <taxon>Mycobacteriales</taxon>
        <taxon>Nocardiaceae</taxon>
        <taxon>Nocardia</taxon>
    </lineage>
</organism>
<dbReference type="EMBL" id="VBUT01000014">
    <property type="protein sequence ID" value="TLF72901.1"/>
    <property type="molecule type" value="Genomic_DNA"/>
</dbReference>
<dbReference type="Proteomes" id="UP000306378">
    <property type="component" value="Unassembled WGS sequence"/>
</dbReference>
<proteinExistence type="predicted"/>
<evidence type="ECO:0000313" key="1">
    <source>
        <dbReference type="EMBL" id="TLF72901.1"/>
    </source>
</evidence>
<sequence length="350" mass="38914">MNVECIECARPVGDRLPLCTECGENIVKQLLDVPRLLTELEVTRVGLGRVTAPAPVGRSTDTPIPVRAVGRRGITIQGDRELRDLTAVLAEWVDQITTVTGSTVPYGARGLVQLAKNLRLGPEHRDPVAPPIRRHPETGRFLGRVPTLHATLIQVTATPSEQDAVWLAHRGTDLRALEPAEDPADRLHVRLNDAITAIARIIDRPTPRRYLGACPAELADTGKVCGYELRADVDDSGRIADFVECRRCRTQHDVAQIQDKARDTAEQQLYTIPDLVRVTRAIGAPIPERTLYHWANKSRRLPARGWQHTDDRYGIRITDHQIDSRDRQVYRLGDALELARQAAKKKGTAA</sequence>
<evidence type="ECO:0000313" key="2">
    <source>
        <dbReference type="Proteomes" id="UP000306378"/>
    </source>
</evidence>